<gene>
    <name evidence="2" type="ORF">H9698_05645</name>
</gene>
<feature type="transmembrane region" description="Helical" evidence="1">
    <location>
        <begin position="6"/>
        <end position="22"/>
    </location>
</feature>
<dbReference type="AlphaFoldDB" id="A0A9D2Q6D7"/>
<keyword evidence="1" id="KW-0812">Transmembrane</keyword>
<evidence type="ECO:0000313" key="3">
    <source>
        <dbReference type="Proteomes" id="UP000823918"/>
    </source>
</evidence>
<keyword evidence="1" id="KW-0472">Membrane</keyword>
<dbReference type="Proteomes" id="UP000823918">
    <property type="component" value="Unassembled WGS sequence"/>
</dbReference>
<evidence type="ECO:0000313" key="2">
    <source>
        <dbReference type="EMBL" id="HJC72260.1"/>
    </source>
</evidence>
<reference evidence="2" key="2">
    <citation type="submission" date="2021-04" db="EMBL/GenBank/DDBJ databases">
        <authorList>
            <person name="Gilroy R."/>
        </authorList>
    </citation>
    <scope>NUCLEOTIDE SEQUENCE</scope>
    <source>
        <strain evidence="2">5933</strain>
    </source>
</reference>
<protein>
    <submittedName>
        <fullName evidence="2">Uncharacterized protein</fullName>
    </submittedName>
</protein>
<sequence length="95" mass="10785">MLDILFFPLWIAYGVLIYKVKHRMFTVYYAPGGFSREIGMTIIAGFILAKVTVEILSEVWPFIVGVLILLAVGVVIFNKMGKKEITTEQEEKAEE</sequence>
<proteinExistence type="predicted"/>
<organism evidence="2 3">
    <name type="scientific">Candidatus Ruthenibacterium merdavium</name>
    <dbReference type="NCBI Taxonomy" id="2838752"/>
    <lineage>
        <taxon>Bacteria</taxon>
        <taxon>Bacillati</taxon>
        <taxon>Bacillota</taxon>
        <taxon>Clostridia</taxon>
        <taxon>Eubacteriales</taxon>
        <taxon>Oscillospiraceae</taxon>
        <taxon>Ruthenibacterium</taxon>
    </lineage>
</organism>
<name>A0A9D2Q6D7_9FIRM</name>
<comment type="caution">
    <text evidence="2">The sequence shown here is derived from an EMBL/GenBank/DDBJ whole genome shotgun (WGS) entry which is preliminary data.</text>
</comment>
<evidence type="ECO:0000256" key="1">
    <source>
        <dbReference type="SAM" id="Phobius"/>
    </source>
</evidence>
<accession>A0A9D2Q6D7</accession>
<dbReference type="EMBL" id="DWWA01000028">
    <property type="protein sequence ID" value="HJC72260.1"/>
    <property type="molecule type" value="Genomic_DNA"/>
</dbReference>
<feature type="transmembrane region" description="Helical" evidence="1">
    <location>
        <begin position="34"/>
        <end position="53"/>
    </location>
</feature>
<feature type="transmembrane region" description="Helical" evidence="1">
    <location>
        <begin position="59"/>
        <end position="77"/>
    </location>
</feature>
<reference evidence="2" key="1">
    <citation type="journal article" date="2021" name="PeerJ">
        <title>Extensive microbial diversity within the chicken gut microbiome revealed by metagenomics and culture.</title>
        <authorList>
            <person name="Gilroy R."/>
            <person name="Ravi A."/>
            <person name="Getino M."/>
            <person name="Pursley I."/>
            <person name="Horton D.L."/>
            <person name="Alikhan N.F."/>
            <person name="Baker D."/>
            <person name="Gharbi K."/>
            <person name="Hall N."/>
            <person name="Watson M."/>
            <person name="Adriaenssens E.M."/>
            <person name="Foster-Nyarko E."/>
            <person name="Jarju S."/>
            <person name="Secka A."/>
            <person name="Antonio M."/>
            <person name="Oren A."/>
            <person name="Chaudhuri R.R."/>
            <person name="La Ragione R."/>
            <person name="Hildebrand F."/>
            <person name="Pallen M.J."/>
        </authorList>
    </citation>
    <scope>NUCLEOTIDE SEQUENCE</scope>
    <source>
        <strain evidence="2">5933</strain>
    </source>
</reference>
<keyword evidence="1" id="KW-1133">Transmembrane helix</keyword>